<evidence type="ECO:0000313" key="3">
    <source>
        <dbReference type="Proteomes" id="UP000175691"/>
    </source>
</evidence>
<feature type="transmembrane region" description="Helical" evidence="1">
    <location>
        <begin position="56"/>
        <end position="78"/>
    </location>
</feature>
<sequence>MPLATATSFTRAFIPAWLVTYILASVSHTQMVLLSLAELGVSIDLSTLASSTLHDIVGLLPIYGSLIAAALFVSLSVTGFMTARFSARRVLVPVATGVAMLVMLLLMEHLLQFHLIAGTRSVLGLALQIIAGACGGALFLRIFRPSVHR</sequence>
<feature type="transmembrane region" description="Helical" evidence="1">
    <location>
        <begin position="12"/>
        <end position="36"/>
    </location>
</feature>
<dbReference type="RefSeq" id="WP_070123865.1">
    <property type="nucleotide sequence ID" value="NZ_MDHN01000008.1"/>
</dbReference>
<keyword evidence="1" id="KW-0812">Transmembrane</keyword>
<dbReference type="AlphaFoldDB" id="A0A1E7ZEZ5"/>
<name>A0A1E7ZEZ5_9ALTE</name>
<organism evidence="2 3">
    <name type="scientific">Alteromonas confluentis</name>
    <dbReference type="NCBI Taxonomy" id="1656094"/>
    <lineage>
        <taxon>Bacteria</taxon>
        <taxon>Pseudomonadati</taxon>
        <taxon>Pseudomonadota</taxon>
        <taxon>Gammaproteobacteria</taxon>
        <taxon>Alteromonadales</taxon>
        <taxon>Alteromonadaceae</taxon>
        <taxon>Alteromonas/Salinimonas group</taxon>
        <taxon>Alteromonas</taxon>
    </lineage>
</organism>
<dbReference type="OrthoDB" id="6334575at2"/>
<accession>A0A1E7ZEZ5</accession>
<keyword evidence="1" id="KW-0472">Membrane</keyword>
<evidence type="ECO:0000313" key="2">
    <source>
        <dbReference type="EMBL" id="OFC72083.1"/>
    </source>
</evidence>
<evidence type="ECO:0000256" key="1">
    <source>
        <dbReference type="SAM" id="Phobius"/>
    </source>
</evidence>
<dbReference type="EMBL" id="MDHN01000008">
    <property type="protein sequence ID" value="OFC72083.1"/>
    <property type="molecule type" value="Genomic_DNA"/>
</dbReference>
<keyword evidence="1" id="KW-1133">Transmembrane helix</keyword>
<reference evidence="2 3" key="1">
    <citation type="submission" date="2016-08" db="EMBL/GenBank/DDBJ databases">
        <authorList>
            <person name="Seilhamer J.J."/>
        </authorList>
    </citation>
    <scope>NUCLEOTIDE SEQUENCE [LARGE SCALE GENOMIC DNA]</scope>
    <source>
        <strain evidence="2 3">KCTC 42603</strain>
    </source>
</reference>
<proteinExistence type="predicted"/>
<gene>
    <name evidence="2" type="ORF">BFC18_05120</name>
</gene>
<protein>
    <submittedName>
        <fullName evidence="2">Uncharacterized protein</fullName>
    </submittedName>
</protein>
<dbReference type="Proteomes" id="UP000175691">
    <property type="component" value="Unassembled WGS sequence"/>
</dbReference>
<feature type="transmembrane region" description="Helical" evidence="1">
    <location>
        <begin position="90"/>
        <end position="111"/>
    </location>
</feature>
<comment type="caution">
    <text evidence="2">The sequence shown here is derived from an EMBL/GenBank/DDBJ whole genome shotgun (WGS) entry which is preliminary data.</text>
</comment>
<feature type="transmembrane region" description="Helical" evidence="1">
    <location>
        <begin position="123"/>
        <end position="143"/>
    </location>
</feature>
<dbReference type="STRING" id="1656094.BFC18_05120"/>
<keyword evidence="3" id="KW-1185">Reference proteome</keyword>